<name>A0A916SJD8_9BURK</name>
<reference evidence="1" key="1">
    <citation type="journal article" date="2014" name="Int. J. Syst. Evol. Microbiol.">
        <title>Complete genome sequence of Corynebacterium casei LMG S-19264T (=DSM 44701T), isolated from a smear-ripened cheese.</title>
        <authorList>
            <consortium name="US DOE Joint Genome Institute (JGI-PGF)"/>
            <person name="Walter F."/>
            <person name="Albersmeier A."/>
            <person name="Kalinowski J."/>
            <person name="Ruckert C."/>
        </authorList>
    </citation>
    <scope>NUCLEOTIDE SEQUENCE</scope>
    <source>
        <strain evidence="1">CGMCC 1.15322</strain>
    </source>
</reference>
<organism evidence="1 2">
    <name type="scientific">Polaromonas eurypsychrophila</name>
    <dbReference type="NCBI Taxonomy" id="1614635"/>
    <lineage>
        <taxon>Bacteria</taxon>
        <taxon>Pseudomonadati</taxon>
        <taxon>Pseudomonadota</taxon>
        <taxon>Betaproteobacteria</taxon>
        <taxon>Burkholderiales</taxon>
        <taxon>Comamonadaceae</taxon>
        <taxon>Polaromonas</taxon>
    </lineage>
</organism>
<evidence type="ECO:0000313" key="1">
    <source>
        <dbReference type="EMBL" id="GGB03222.1"/>
    </source>
</evidence>
<reference evidence="1" key="2">
    <citation type="submission" date="2020-09" db="EMBL/GenBank/DDBJ databases">
        <authorList>
            <person name="Sun Q."/>
            <person name="Zhou Y."/>
        </authorList>
    </citation>
    <scope>NUCLEOTIDE SEQUENCE</scope>
    <source>
        <strain evidence="1">CGMCC 1.15322</strain>
    </source>
</reference>
<protein>
    <submittedName>
        <fullName evidence="1">Uncharacterized protein</fullName>
    </submittedName>
</protein>
<dbReference type="InterPro" id="IPR036249">
    <property type="entry name" value="Thioredoxin-like_sf"/>
</dbReference>
<evidence type="ECO:0000313" key="2">
    <source>
        <dbReference type="Proteomes" id="UP000620596"/>
    </source>
</evidence>
<sequence>MDRFAAPAYTHPQCEVAVNNRMRNIYTPQVVVNGRDWPQWGNAQSRI</sequence>
<comment type="caution">
    <text evidence="1">The sequence shown here is derived from an EMBL/GenBank/DDBJ whole genome shotgun (WGS) entry which is preliminary data.</text>
</comment>
<gene>
    <name evidence="1" type="ORF">GCM10011496_25220</name>
</gene>
<dbReference type="AlphaFoldDB" id="A0A916SJD8"/>
<dbReference type="Pfam" id="PF06764">
    <property type="entry name" value="DUF1223"/>
    <property type="match status" value="1"/>
</dbReference>
<dbReference type="InterPro" id="IPR010634">
    <property type="entry name" value="DUF1223"/>
</dbReference>
<accession>A0A916SJD8</accession>
<dbReference type="EMBL" id="BMIG01000009">
    <property type="protein sequence ID" value="GGB03222.1"/>
    <property type="molecule type" value="Genomic_DNA"/>
</dbReference>
<dbReference type="Proteomes" id="UP000620596">
    <property type="component" value="Unassembled WGS sequence"/>
</dbReference>
<proteinExistence type="predicted"/>
<dbReference type="SUPFAM" id="SSF52833">
    <property type="entry name" value="Thioredoxin-like"/>
    <property type="match status" value="1"/>
</dbReference>
<keyword evidence="2" id="KW-1185">Reference proteome</keyword>